<protein>
    <submittedName>
        <fullName evidence="14">AMP-dependent synthetase</fullName>
    </submittedName>
</protein>
<dbReference type="SUPFAM" id="SSF47203">
    <property type="entry name" value="Acyl-CoA dehydrogenase C-terminal domain-like"/>
    <property type="match status" value="1"/>
</dbReference>
<dbReference type="InterPro" id="IPR013786">
    <property type="entry name" value="AcylCoA_DH/ox_N"/>
</dbReference>
<evidence type="ECO:0000256" key="5">
    <source>
        <dbReference type="ARBA" id="ARBA00022553"/>
    </source>
</evidence>
<organism evidence="14 15">
    <name type="scientific">Trinickia fusca</name>
    <dbReference type="NCBI Taxonomy" id="2419777"/>
    <lineage>
        <taxon>Bacteria</taxon>
        <taxon>Pseudomonadati</taxon>
        <taxon>Pseudomonadota</taxon>
        <taxon>Betaproteobacteria</taxon>
        <taxon>Burkholderiales</taxon>
        <taxon>Burkholderiaceae</taxon>
        <taxon>Trinickia</taxon>
    </lineage>
</organism>
<keyword evidence="12" id="KW-0472">Membrane</keyword>
<dbReference type="SUPFAM" id="SSF47336">
    <property type="entry name" value="ACP-like"/>
    <property type="match status" value="1"/>
</dbReference>
<dbReference type="InterPro" id="IPR042099">
    <property type="entry name" value="ANL_N_sf"/>
</dbReference>
<evidence type="ECO:0000256" key="10">
    <source>
        <dbReference type="ARBA" id="ARBA00023098"/>
    </source>
</evidence>
<dbReference type="Gene3D" id="1.10.540.10">
    <property type="entry name" value="Acyl-CoA dehydrogenase/oxidase, N-terminal domain"/>
    <property type="match status" value="1"/>
</dbReference>
<evidence type="ECO:0000313" key="14">
    <source>
        <dbReference type="EMBL" id="RKP45280.1"/>
    </source>
</evidence>
<dbReference type="InterPro" id="IPR020845">
    <property type="entry name" value="AMP-binding_CS"/>
</dbReference>
<evidence type="ECO:0000256" key="8">
    <source>
        <dbReference type="ARBA" id="ARBA00022827"/>
    </source>
</evidence>
<dbReference type="SMART" id="SM00823">
    <property type="entry name" value="PKS_PP"/>
    <property type="match status" value="1"/>
</dbReference>
<evidence type="ECO:0000313" key="15">
    <source>
        <dbReference type="Proteomes" id="UP000280434"/>
    </source>
</evidence>
<dbReference type="PROSITE" id="PS00455">
    <property type="entry name" value="AMP_BINDING"/>
    <property type="match status" value="1"/>
</dbReference>
<comment type="cofactor">
    <cofactor evidence="1">
        <name>FAD</name>
        <dbReference type="ChEBI" id="CHEBI:57692"/>
    </cofactor>
</comment>
<feature type="region of interest" description="Disordered" evidence="11">
    <location>
        <begin position="1210"/>
        <end position="1238"/>
    </location>
</feature>
<dbReference type="InterPro" id="IPR036250">
    <property type="entry name" value="AcylCo_DH-like_C"/>
</dbReference>
<dbReference type="GO" id="GO:0005886">
    <property type="term" value="C:plasma membrane"/>
    <property type="evidence" value="ECO:0007669"/>
    <property type="project" value="TreeGrafter"/>
</dbReference>
<keyword evidence="9" id="KW-0276">Fatty acid metabolism</keyword>
<feature type="transmembrane region" description="Helical" evidence="12">
    <location>
        <begin position="79"/>
        <end position="97"/>
    </location>
</feature>
<comment type="similarity">
    <text evidence="2">Belongs to the ATP-dependent AMP-binding enzyme family.</text>
</comment>
<evidence type="ECO:0000256" key="3">
    <source>
        <dbReference type="ARBA" id="ARBA00009347"/>
    </source>
</evidence>
<dbReference type="Proteomes" id="UP000280434">
    <property type="component" value="Unassembled WGS sequence"/>
</dbReference>
<dbReference type="CDD" id="cd00567">
    <property type="entry name" value="ACAD"/>
    <property type="match status" value="1"/>
</dbReference>
<evidence type="ECO:0000256" key="7">
    <source>
        <dbReference type="ARBA" id="ARBA00022630"/>
    </source>
</evidence>
<dbReference type="InterPro" id="IPR009075">
    <property type="entry name" value="AcylCo_DH/oxidase_C"/>
</dbReference>
<keyword evidence="5" id="KW-0597">Phosphoprotein</keyword>
<dbReference type="InterPro" id="IPR025110">
    <property type="entry name" value="AMP-bd_C"/>
</dbReference>
<keyword evidence="10" id="KW-0443">Lipid metabolism</keyword>
<dbReference type="EMBL" id="RBZV01000010">
    <property type="protein sequence ID" value="RKP45280.1"/>
    <property type="molecule type" value="Genomic_DNA"/>
</dbReference>
<keyword evidence="4" id="KW-0596">Phosphopantetheine</keyword>
<dbReference type="RefSeq" id="WP_121280682.1">
    <property type="nucleotide sequence ID" value="NZ_RBZV01000010.1"/>
</dbReference>
<dbReference type="SMART" id="SM01294">
    <property type="entry name" value="PKS_PP_betabranch"/>
    <property type="match status" value="1"/>
</dbReference>
<dbReference type="SUPFAM" id="SSF56801">
    <property type="entry name" value="Acetyl-CoA synthetase-like"/>
    <property type="match status" value="1"/>
</dbReference>
<dbReference type="PANTHER" id="PTHR22754:SF32">
    <property type="entry name" value="DISCO-INTERACTING PROTEIN 2"/>
    <property type="match status" value="1"/>
</dbReference>
<dbReference type="Pfam" id="PF00441">
    <property type="entry name" value="Acyl-CoA_dh_1"/>
    <property type="match status" value="1"/>
</dbReference>
<dbReference type="Pfam" id="PF02770">
    <property type="entry name" value="Acyl-CoA_dh_M"/>
    <property type="match status" value="1"/>
</dbReference>
<dbReference type="CDD" id="cd05931">
    <property type="entry name" value="FAAL"/>
    <property type="match status" value="1"/>
</dbReference>
<dbReference type="Pfam" id="PF23024">
    <property type="entry name" value="AMP-dom_DIP2-like"/>
    <property type="match status" value="1"/>
</dbReference>
<dbReference type="GO" id="GO:0006633">
    <property type="term" value="P:fatty acid biosynthetic process"/>
    <property type="evidence" value="ECO:0007669"/>
    <property type="project" value="TreeGrafter"/>
</dbReference>
<dbReference type="GO" id="GO:0016627">
    <property type="term" value="F:oxidoreductase activity, acting on the CH-CH group of donors"/>
    <property type="evidence" value="ECO:0007669"/>
    <property type="project" value="InterPro"/>
</dbReference>
<dbReference type="GO" id="GO:0031177">
    <property type="term" value="F:phosphopantetheine binding"/>
    <property type="evidence" value="ECO:0007669"/>
    <property type="project" value="InterPro"/>
</dbReference>
<keyword evidence="12" id="KW-1133">Transmembrane helix</keyword>
<dbReference type="InterPro" id="IPR009081">
    <property type="entry name" value="PP-bd_ACP"/>
</dbReference>
<evidence type="ECO:0000256" key="2">
    <source>
        <dbReference type="ARBA" id="ARBA00006432"/>
    </source>
</evidence>
<dbReference type="Pfam" id="PF00501">
    <property type="entry name" value="AMP-binding"/>
    <property type="match status" value="1"/>
</dbReference>
<dbReference type="InterPro" id="IPR009100">
    <property type="entry name" value="AcylCoA_DH/oxidase_NM_dom_sf"/>
</dbReference>
<dbReference type="PROSITE" id="PS50075">
    <property type="entry name" value="CARRIER"/>
    <property type="match status" value="1"/>
</dbReference>
<dbReference type="GO" id="GO:0070566">
    <property type="term" value="F:adenylyltransferase activity"/>
    <property type="evidence" value="ECO:0007669"/>
    <property type="project" value="TreeGrafter"/>
</dbReference>
<dbReference type="InterPro" id="IPR000873">
    <property type="entry name" value="AMP-dep_synth/lig_dom"/>
</dbReference>
<keyword evidence="6" id="KW-0436">Ligase</keyword>
<name>A0A494X4I0_9BURK</name>
<evidence type="ECO:0000256" key="12">
    <source>
        <dbReference type="SAM" id="Phobius"/>
    </source>
</evidence>
<dbReference type="Pfam" id="PF02771">
    <property type="entry name" value="Acyl-CoA_dh_N"/>
    <property type="match status" value="1"/>
</dbReference>
<evidence type="ECO:0000256" key="4">
    <source>
        <dbReference type="ARBA" id="ARBA00022450"/>
    </source>
</evidence>
<dbReference type="SUPFAM" id="SSF56645">
    <property type="entry name" value="Acyl-CoA dehydrogenase NM domain-like"/>
    <property type="match status" value="1"/>
</dbReference>
<dbReference type="InterPro" id="IPR036736">
    <property type="entry name" value="ACP-like_sf"/>
</dbReference>
<dbReference type="GO" id="GO:0071766">
    <property type="term" value="P:Actinobacterium-type cell wall biogenesis"/>
    <property type="evidence" value="ECO:0007669"/>
    <property type="project" value="UniProtKB-ARBA"/>
</dbReference>
<dbReference type="Gene3D" id="3.30.300.30">
    <property type="match status" value="1"/>
</dbReference>
<dbReference type="Gene3D" id="3.40.50.12780">
    <property type="entry name" value="N-terminal domain of ligase-like"/>
    <property type="match status" value="1"/>
</dbReference>
<evidence type="ECO:0000256" key="11">
    <source>
        <dbReference type="SAM" id="MobiDB-lite"/>
    </source>
</evidence>
<reference evidence="14 15" key="1">
    <citation type="submission" date="2018-10" db="EMBL/GenBank/DDBJ databases">
        <title>Paraburkholderia sp. 7MK8-2, isolated from soil.</title>
        <authorList>
            <person name="Gao Z.-H."/>
            <person name="Qiu L.-H."/>
        </authorList>
    </citation>
    <scope>NUCLEOTIDE SEQUENCE [LARGE SCALE GENOMIC DNA]</scope>
    <source>
        <strain evidence="14 15">7MK8-2</strain>
    </source>
</reference>
<feature type="domain" description="Carrier" evidence="13">
    <location>
        <begin position="1241"/>
        <end position="1315"/>
    </location>
</feature>
<dbReference type="InterPro" id="IPR046373">
    <property type="entry name" value="Acyl-CoA_Oxase/DH_mid-dom_sf"/>
</dbReference>
<comment type="caution">
    <text evidence="14">The sequence shown here is derived from an EMBL/GenBank/DDBJ whole genome shotgun (WGS) entry which is preliminary data.</text>
</comment>
<sequence length="1316" mass="140764">MNDISSIHSHRTIIDRLCHWREFKPDEAAYTFLKDRCRLDGELTFAELHDAVAARATELIARDLAGQRVMIVLPSGLDYIVSFLACLAAGAIAVPMYPPTTRRDWDKIGAVAKNCTPRAAILGHKDTEQLSATFEAALGPRQLALIHVDAPAADTSRAHRAAPQMPLVALQDVDPQRLAFLQYTSGSTGNPKGVMVSHENILHNARQQASAMQSDSRSVHVSWLPFYHDMGLIGVILQALSVGAHAVLMSPFSFLRQPLSWLRAVSDYGGTISGGPNFAFDLCVERILDADIDTLDLSTWRVAFNGSEQIKASTLERFAARFARAGFHAQTLFPCYGLAEATLFVSGGHLQAETAALTLDRAALAAHQVVPATSPATPEESTVQIVNVHAWPGDLKTAIVDPGTWKARLDGSVGEIWLKGKNITGGYWERPVETAETFRAYLADTGEGPFLRTGDLGFVQEGRLYITGRIKELIIVHGANHYPQDIEATVEALGDPFRTHSGAAFSLSDDRVAIVQGLNRSKLEPAEMEAEIERIRRAVWDAHGIAPAFVGLVQPGEIAKTSSGKIQRELIRRRLATGELNLLASWSAPASPEETTQAVRDEPAQVPLLPLVSTASPDVDALIAWIKDYFPRRVNAQLIDERRTIAPYIVLDLGNRGLLGMLAPSTAGGLGLGTADFLRVLEALGAKDMTIALFVGLNNALGIRPIALHGSADTQARHLAALASGRELAAFALTEPGAGSNPGAISATAQRLPDGSFRLDGTKYWSGSAAWAGVINVFAKTLDADGRITGVTGFAVAEDSPGLVQGPEALTMGMRGMIQNTIVLENVRVAASQILGAADHGMAVAQDTLCYGRLAIAAVCLGAAKRCYRTMLRYASRREIATGPLLANPHARTVLTDAMHAIAALEQLIFDTATEFDRGAVIAPEVLAACKCLSTEWLWDIVDRTMQMAGGRGYIESNAIAQVFRDARIFRIFEGPTEALHHFLGSSAVRSPDVLRTYLRARMDEAAVLAHFDAALAQSGDAFAAVQAASASGADANALHWRYSSLGAYVSELVFQAAGRRVGSISRDWLDARLADARRQLDLAVVHGATMAGVETLKAFGQTLDAALGADPGNVAQPATACDAWLAVEGSSAVGVVGSVGSVGSVAGDRTRERDPEPGPEPIVVAEQVISRTHSDTAGTTVAAVAPVMAESEEATETLTVVVEARAEAQSQAQAERKEFKSGALPHSIPTSAPPSRPGLADITAHITQWIAKHCRVSHEAVGVDIEFSMLGLGSVDSSLLAETLSQRYSIDLDPTVLWSYPNTRELARFVHRKLA</sequence>
<dbReference type="InterPro" id="IPR020806">
    <property type="entry name" value="PKS_PP-bd"/>
</dbReference>
<evidence type="ECO:0000259" key="13">
    <source>
        <dbReference type="PROSITE" id="PS50075"/>
    </source>
</evidence>
<dbReference type="InterPro" id="IPR045851">
    <property type="entry name" value="AMP-bd_C_sf"/>
</dbReference>
<dbReference type="Gene3D" id="1.10.1200.10">
    <property type="entry name" value="ACP-like"/>
    <property type="match status" value="1"/>
</dbReference>
<dbReference type="Pfam" id="PF00550">
    <property type="entry name" value="PP-binding"/>
    <property type="match status" value="1"/>
</dbReference>
<dbReference type="GO" id="GO:0050660">
    <property type="term" value="F:flavin adenine dinucleotide binding"/>
    <property type="evidence" value="ECO:0007669"/>
    <property type="project" value="InterPro"/>
</dbReference>
<keyword evidence="7" id="KW-0285">Flavoprotein</keyword>
<evidence type="ECO:0000256" key="9">
    <source>
        <dbReference type="ARBA" id="ARBA00022832"/>
    </source>
</evidence>
<dbReference type="Gene3D" id="1.20.140.10">
    <property type="entry name" value="Butyryl-CoA Dehydrogenase, subunit A, domain 3"/>
    <property type="match status" value="1"/>
</dbReference>
<keyword evidence="15" id="KW-1185">Reference proteome</keyword>
<dbReference type="GO" id="GO:0016874">
    <property type="term" value="F:ligase activity"/>
    <property type="evidence" value="ECO:0007669"/>
    <property type="project" value="UniProtKB-KW"/>
</dbReference>
<dbReference type="Gene3D" id="2.40.110.10">
    <property type="entry name" value="Butyryl-CoA Dehydrogenase, subunit A, domain 2"/>
    <property type="match status" value="1"/>
</dbReference>
<dbReference type="OrthoDB" id="6297021at2"/>
<evidence type="ECO:0000256" key="6">
    <source>
        <dbReference type="ARBA" id="ARBA00022598"/>
    </source>
</evidence>
<dbReference type="InterPro" id="IPR040097">
    <property type="entry name" value="FAAL/FAAC"/>
</dbReference>
<keyword evidence="12" id="KW-0812">Transmembrane</keyword>
<dbReference type="InterPro" id="IPR006091">
    <property type="entry name" value="Acyl-CoA_Oxase/DH_mid-dom"/>
</dbReference>
<accession>A0A494X4I0</accession>
<dbReference type="FunFam" id="3.40.50.12780:FF:000013">
    <property type="entry name" value="Long-chain-fatty-acid--AMP ligase FadD32"/>
    <property type="match status" value="1"/>
</dbReference>
<keyword evidence="8" id="KW-0274">FAD</keyword>
<dbReference type="InterPro" id="IPR037069">
    <property type="entry name" value="AcylCoA_DH/ox_N_sf"/>
</dbReference>
<dbReference type="PANTHER" id="PTHR22754">
    <property type="entry name" value="DISCO-INTERACTING PROTEIN 2 DIP2 -RELATED"/>
    <property type="match status" value="1"/>
</dbReference>
<proteinExistence type="inferred from homology"/>
<gene>
    <name evidence="14" type="ORF">D7S89_20890</name>
</gene>
<evidence type="ECO:0000256" key="1">
    <source>
        <dbReference type="ARBA" id="ARBA00001974"/>
    </source>
</evidence>
<comment type="similarity">
    <text evidence="3">Belongs to the acyl-CoA dehydrogenase family.</text>
</comment>